<keyword evidence="2" id="KW-1185">Reference proteome</keyword>
<dbReference type="Proteomes" id="UP000308652">
    <property type="component" value="Unassembled WGS sequence"/>
</dbReference>
<sequence length="63" mass="6795">MCACSSGGRERGIVSFMAFFIVTIDCEDDDGGYKLWKVETFIASCKLHGCCKTSSSAACVCRV</sequence>
<name>A0A5C3M0W5_9AGAR</name>
<gene>
    <name evidence="1" type="ORF">BDQ12DRAFT_684689</name>
</gene>
<accession>A0A5C3M0W5</accession>
<protein>
    <submittedName>
        <fullName evidence="1">Uncharacterized protein</fullName>
    </submittedName>
</protein>
<reference evidence="1 2" key="1">
    <citation type="journal article" date="2019" name="Nat. Ecol. Evol.">
        <title>Megaphylogeny resolves global patterns of mushroom evolution.</title>
        <authorList>
            <person name="Varga T."/>
            <person name="Krizsan K."/>
            <person name="Foldi C."/>
            <person name="Dima B."/>
            <person name="Sanchez-Garcia M."/>
            <person name="Sanchez-Ramirez S."/>
            <person name="Szollosi G.J."/>
            <person name="Szarkandi J.G."/>
            <person name="Papp V."/>
            <person name="Albert L."/>
            <person name="Andreopoulos W."/>
            <person name="Angelini C."/>
            <person name="Antonin V."/>
            <person name="Barry K.W."/>
            <person name="Bougher N.L."/>
            <person name="Buchanan P."/>
            <person name="Buyck B."/>
            <person name="Bense V."/>
            <person name="Catcheside P."/>
            <person name="Chovatia M."/>
            <person name="Cooper J."/>
            <person name="Damon W."/>
            <person name="Desjardin D."/>
            <person name="Finy P."/>
            <person name="Geml J."/>
            <person name="Haridas S."/>
            <person name="Hughes K."/>
            <person name="Justo A."/>
            <person name="Karasinski D."/>
            <person name="Kautmanova I."/>
            <person name="Kiss B."/>
            <person name="Kocsube S."/>
            <person name="Kotiranta H."/>
            <person name="LaButti K.M."/>
            <person name="Lechner B.E."/>
            <person name="Liimatainen K."/>
            <person name="Lipzen A."/>
            <person name="Lukacs Z."/>
            <person name="Mihaltcheva S."/>
            <person name="Morgado L.N."/>
            <person name="Niskanen T."/>
            <person name="Noordeloos M.E."/>
            <person name="Ohm R.A."/>
            <person name="Ortiz-Santana B."/>
            <person name="Ovrebo C."/>
            <person name="Racz N."/>
            <person name="Riley R."/>
            <person name="Savchenko A."/>
            <person name="Shiryaev A."/>
            <person name="Soop K."/>
            <person name="Spirin V."/>
            <person name="Szebenyi C."/>
            <person name="Tomsovsky M."/>
            <person name="Tulloss R.E."/>
            <person name="Uehling J."/>
            <person name="Grigoriev I.V."/>
            <person name="Vagvolgyi C."/>
            <person name="Papp T."/>
            <person name="Martin F.M."/>
            <person name="Miettinen O."/>
            <person name="Hibbett D.S."/>
            <person name="Nagy L.G."/>
        </authorList>
    </citation>
    <scope>NUCLEOTIDE SEQUENCE [LARGE SCALE GENOMIC DNA]</scope>
    <source>
        <strain evidence="1 2">CBS 166.37</strain>
    </source>
</reference>
<evidence type="ECO:0000313" key="1">
    <source>
        <dbReference type="EMBL" id="TFK37788.1"/>
    </source>
</evidence>
<evidence type="ECO:0000313" key="2">
    <source>
        <dbReference type="Proteomes" id="UP000308652"/>
    </source>
</evidence>
<organism evidence="1 2">
    <name type="scientific">Crucibulum laeve</name>
    <dbReference type="NCBI Taxonomy" id="68775"/>
    <lineage>
        <taxon>Eukaryota</taxon>
        <taxon>Fungi</taxon>
        <taxon>Dikarya</taxon>
        <taxon>Basidiomycota</taxon>
        <taxon>Agaricomycotina</taxon>
        <taxon>Agaricomycetes</taxon>
        <taxon>Agaricomycetidae</taxon>
        <taxon>Agaricales</taxon>
        <taxon>Agaricineae</taxon>
        <taxon>Nidulariaceae</taxon>
        <taxon>Crucibulum</taxon>
    </lineage>
</organism>
<dbReference type="AlphaFoldDB" id="A0A5C3M0W5"/>
<proteinExistence type="predicted"/>
<dbReference type="EMBL" id="ML213606">
    <property type="protein sequence ID" value="TFK37788.1"/>
    <property type="molecule type" value="Genomic_DNA"/>
</dbReference>